<gene>
    <name evidence="2" type="ORF">CEURO_LOCUS18449</name>
</gene>
<evidence type="ECO:0000256" key="1">
    <source>
        <dbReference type="SAM" id="MobiDB-lite"/>
    </source>
</evidence>
<feature type="region of interest" description="Disordered" evidence="1">
    <location>
        <begin position="218"/>
        <end position="250"/>
    </location>
</feature>
<dbReference type="AlphaFoldDB" id="A0A9P0ZR99"/>
<dbReference type="InterPro" id="IPR049065">
    <property type="entry name" value="Nakanori"/>
</dbReference>
<comment type="caution">
    <text evidence="2">The sequence shown here is derived from an EMBL/GenBank/DDBJ whole genome shotgun (WGS) entry which is preliminary data.</text>
</comment>
<dbReference type="PANTHER" id="PTHR36482">
    <property type="entry name" value="OSJNBA0024J22.15 PROTEIN"/>
    <property type="match status" value="1"/>
</dbReference>
<sequence length="250" mass="27308">MATNVFGTPVTDASVRLVFPNLRPEEITATLRAQVALRDMNANNRADNASTYVHNLKDAYGTGTTTLVTFFNATGGDLSFVRYHSWEGSVWRYPVPHLIQNGQWGAFLHVRDRLMGPSKAALIFSGLNHAGVACDWLLAWNTPRRHFQNRVYTEIRLSGGFNSVNWNTIDNAMERNLTNHTRVWNGCLSSMALGAGSSPQLVARVSLDGLTQLIADTEPLPSSLDSKYVDDDGQDDAEPTDAAAASTAAP</sequence>
<accession>A0A9P0ZR99</accession>
<dbReference type="PANTHER" id="PTHR36482:SF5">
    <property type="entry name" value="23 KDA JASMONATE-INDUCED PROTEIN-LIKE"/>
    <property type="match status" value="1"/>
</dbReference>
<name>A0A9P0ZR99_CUSEU</name>
<dbReference type="InterPro" id="IPR053085">
    <property type="entry name" value="Jasmonate-induced_protein"/>
</dbReference>
<protein>
    <submittedName>
        <fullName evidence="2">Uncharacterized protein</fullName>
    </submittedName>
</protein>
<keyword evidence="3" id="KW-1185">Reference proteome</keyword>
<dbReference type="OrthoDB" id="1286119at2759"/>
<reference evidence="2" key="1">
    <citation type="submission" date="2022-07" db="EMBL/GenBank/DDBJ databases">
        <authorList>
            <person name="Macas J."/>
            <person name="Novak P."/>
            <person name="Neumann P."/>
        </authorList>
    </citation>
    <scope>NUCLEOTIDE SEQUENCE</scope>
</reference>
<dbReference type="Proteomes" id="UP001152484">
    <property type="component" value="Unassembled WGS sequence"/>
</dbReference>
<dbReference type="Pfam" id="PF21230">
    <property type="entry name" value="Nakanori"/>
    <property type="match status" value="1"/>
</dbReference>
<feature type="compositionally biased region" description="Low complexity" evidence="1">
    <location>
        <begin position="240"/>
        <end position="250"/>
    </location>
</feature>
<dbReference type="EMBL" id="CAMAPE010000052">
    <property type="protein sequence ID" value="CAH9109296.1"/>
    <property type="molecule type" value="Genomic_DNA"/>
</dbReference>
<evidence type="ECO:0000313" key="2">
    <source>
        <dbReference type="EMBL" id="CAH9109296.1"/>
    </source>
</evidence>
<organism evidence="2 3">
    <name type="scientific">Cuscuta europaea</name>
    <name type="common">European dodder</name>
    <dbReference type="NCBI Taxonomy" id="41803"/>
    <lineage>
        <taxon>Eukaryota</taxon>
        <taxon>Viridiplantae</taxon>
        <taxon>Streptophyta</taxon>
        <taxon>Embryophyta</taxon>
        <taxon>Tracheophyta</taxon>
        <taxon>Spermatophyta</taxon>
        <taxon>Magnoliopsida</taxon>
        <taxon>eudicotyledons</taxon>
        <taxon>Gunneridae</taxon>
        <taxon>Pentapetalae</taxon>
        <taxon>asterids</taxon>
        <taxon>lamiids</taxon>
        <taxon>Solanales</taxon>
        <taxon>Convolvulaceae</taxon>
        <taxon>Cuscuteae</taxon>
        <taxon>Cuscuta</taxon>
        <taxon>Cuscuta subgen. Cuscuta</taxon>
    </lineage>
</organism>
<evidence type="ECO:0000313" key="3">
    <source>
        <dbReference type="Proteomes" id="UP001152484"/>
    </source>
</evidence>
<proteinExistence type="predicted"/>